<evidence type="ECO:0000256" key="1">
    <source>
        <dbReference type="SAM" id="MobiDB-lite"/>
    </source>
</evidence>
<dbReference type="AlphaFoldDB" id="A0A9W7EYB7"/>
<dbReference type="InterPro" id="IPR011989">
    <property type="entry name" value="ARM-like"/>
</dbReference>
<dbReference type="InterPro" id="IPR016024">
    <property type="entry name" value="ARM-type_fold"/>
</dbReference>
<feature type="region of interest" description="Disordered" evidence="1">
    <location>
        <begin position="304"/>
        <end position="325"/>
    </location>
</feature>
<evidence type="ECO:0000313" key="2">
    <source>
        <dbReference type="EMBL" id="GMH94910.1"/>
    </source>
</evidence>
<dbReference type="OrthoDB" id="195328at2759"/>
<evidence type="ECO:0000313" key="3">
    <source>
        <dbReference type="Proteomes" id="UP001165085"/>
    </source>
</evidence>
<feature type="compositionally biased region" description="Low complexity" evidence="1">
    <location>
        <begin position="315"/>
        <end position="325"/>
    </location>
</feature>
<dbReference type="Proteomes" id="UP001165085">
    <property type="component" value="Unassembled WGS sequence"/>
</dbReference>
<keyword evidence="3" id="KW-1185">Reference proteome</keyword>
<dbReference type="SUPFAM" id="SSF48371">
    <property type="entry name" value="ARM repeat"/>
    <property type="match status" value="1"/>
</dbReference>
<feature type="compositionally biased region" description="Pro residues" evidence="1">
    <location>
        <begin position="1"/>
        <end position="15"/>
    </location>
</feature>
<proteinExistence type="predicted"/>
<dbReference type="EMBL" id="BRXY01000436">
    <property type="protein sequence ID" value="GMH94910.1"/>
    <property type="molecule type" value="Genomic_DNA"/>
</dbReference>
<organism evidence="2 3">
    <name type="scientific">Triparma strigata</name>
    <dbReference type="NCBI Taxonomy" id="1606541"/>
    <lineage>
        <taxon>Eukaryota</taxon>
        <taxon>Sar</taxon>
        <taxon>Stramenopiles</taxon>
        <taxon>Ochrophyta</taxon>
        <taxon>Bolidophyceae</taxon>
        <taxon>Parmales</taxon>
        <taxon>Triparmaceae</taxon>
        <taxon>Triparma</taxon>
    </lineage>
</organism>
<gene>
    <name evidence="2" type="ORF">TrST_g7767</name>
</gene>
<dbReference type="Gene3D" id="1.25.10.10">
    <property type="entry name" value="Leucine-rich Repeat Variant"/>
    <property type="match status" value="1"/>
</dbReference>
<accession>A0A9W7EYB7</accession>
<reference evidence="3" key="1">
    <citation type="journal article" date="2023" name="Commun. Biol.">
        <title>Genome analysis of Parmales, the sister group of diatoms, reveals the evolutionary specialization of diatoms from phago-mixotrophs to photoautotrophs.</title>
        <authorList>
            <person name="Ban H."/>
            <person name="Sato S."/>
            <person name="Yoshikawa S."/>
            <person name="Yamada K."/>
            <person name="Nakamura Y."/>
            <person name="Ichinomiya M."/>
            <person name="Sato N."/>
            <person name="Blanc-Mathieu R."/>
            <person name="Endo H."/>
            <person name="Kuwata A."/>
            <person name="Ogata H."/>
        </authorList>
    </citation>
    <scope>NUCLEOTIDE SEQUENCE [LARGE SCALE GENOMIC DNA]</scope>
    <source>
        <strain evidence="3">NIES 3701</strain>
    </source>
</reference>
<comment type="caution">
    <text evidence="2">The sequence shown here is derived from an EMBL/GenBank/DDBJ whole genome shotgun (WGS) entry which is preliminary data.</text>
</comment>
<sequence>MATPPPSSPPTTQPDPEPEKTTTPPPPESPRGECEKCLTSILDEIEAKIPFTPPPPPIDLTSASSNILAEANLFQAEFHKYTSHVAIHISNMVDAVVNRLTIYPVDLKSLSTNLETSQAKFLHEADPVYIHMNSMLDSVEARLEAENRATIRYVLDRCVSKIKRDQNKVPSSVLRHFHTVDKLHADHCSHLMDGILDKVTRREKKRQYRDLVLSGSFLPPPSTIIIRPAVNHHLTYMTSWIEEHSIKSDELSEIPKARSDQIAKAKSENTQQYAEEKKKLKHSLSVRENEAVIKAQDSIKASRKAKLTQKKASFPEESPMPSSEISAFDKETQGLLSESKKAEKEKFVQIDDQESTALKKSFEKKEATSVSKINAQFDATESFLQGRLSKLNEGAPGALPKSLTTFNPSPIYYPSSVPPPSSSVIPPEVYQARIKNFLFKDFINTIITDDSFNYIADNILRYIPAAEITTLSVTSKIFNNLATFHADRAHYATVIENLFRCKMARREMFFKKLYDKNCRTIQRYGRGMNGRNKAAAERHRIKVNDELKMKLGSCSGVVRAFIDGTNTSESIIAAAETLDVIKNSEGGMDVIFETSAASLMVEKMISMVKLGAVVDKTKGGKNEWSTLVKVIGNLDTNPDTVKLIKEKGGGRCLLDMLRRGNSEVREEVCVAIKKLCKHQGIKEYLVFNLHCIPLMTHMLRASTDAVDERKLSNPSSFSFKHQLVVIRTLTKIMSDNKYKLTLGRNGILPHMFKILQNTTKAYSNEFDPSQKTRTILLEMSSKLVWKMIEMEENYRRVMTSTTADTLQIMLSSPWILANRLSLILVSCTVATTEGKLLMKAANVPLYINQHMTNHSADVRAAAMIAVEAFSSKPHVRNLKDLRWKLKAKPQSIKSAVDKEDLVPENLGKKTSDEILLLKTPDGLSLKHEGNCYSDTDQYLKPINIIPAPTRKFRRESALNLEGIPWTEIGG</sequence>
<feature type="region of interest" description="Disordered" evidence="1">
    <location>
        <begin position="1"/>
        <end position="34"/>
    </location>
</feature>
<name>A0A9W7EYB7_9STRA</name>
<protein>
    <submittedName>
        <fullName evidence="2">Uncharacterized protein</fullName>
    </submittedName>
</protein>